<name>A0A699U370_TANCI</name>
<feature type="non-terminal residue" evidence="1">
    <location>
        <position position="1"/>
    </location>
</feature>
<dbReference type="AlphaFoldDB" id="A0A699U370"/>
<proteinExistence type="predicted"/>
<dbReference type="EMBL" id="BKCJ011288598">
    <property type="protein sequence ID" value="GFD15738.1"/>
    <property type="molecule type" value="Genomic_DNA"/>
</dbReference>
<reference evidence="1" key="1">
    <citation type="journal article" date="2019" name="Sci. Rep.">
        <title>Draft genome of Tanacetum cinerariifolium, the natural source of mosquito coil.</title>
        <authorList>
            <person name="Yamashiro T."/>
            <person name="Shiraishi A."/>
            <person name="Satake H."/>
            <person name="Nakayama K."/>
        </authorList>
    </citation>
    <scope>NUCLEOTIDE SEQUENCE</scope>
</reference>
<protein>
    <submittedName>
        <fullName evidence="1">Uncharacterized protein</fullName>
    </submittedName>
</protein>
<accession>A0A699U370</accession>
<comment type="caution">
    <text evidence="1">The sequence shown here is derived from an EMBL/GenBank/DDBJ whole genome shotgun (WGS) entry which is preliminary data.</text>
</comment>
<evidence type="ECO:0000313" key="1">
    <source>
        <dbReference type="EMBL" id="GFD15738.1"/>
    </source>
</evidence>
<organism evidence="1">
    <name type="scientific">Tanacetum cinerariifolium</name>
    <name type="common">Dalmatian daisy</name>
    <name type="synonym">Chrysanthemum cinerariifolium</name>
    <dbReference type="NCBI Taxonomy" id="118510"/>
    <lineage>
        <taxon>Eukaryota</taxon>
        <taxon>Viridiplantae</taxon>
        <taxon>Streptophyta</taxon>
        <taxon>Embryophyta</taxon>
        <taxon>Tracheophyta</taxon>
        <taxon>Spermatophyta</taxon>
        <taxon>Magnoliopsida</taxon>
        <taxon>eudicotyledons</taxon>
        <taxon>Gunneridae</taxon>
        <taxon>Pentapetalae</taxon>
        <taxon>asterids</taxon>
        <taxon>campanulids</taxon>
        <taxon>Asterales</taxon>
        <taxon>Asteraceae</taxon>
        <taxon>Asteroideae</taxon>
        <taxon>Anthemideae</taxon>
        <taxon>Anthemidinae</taxon>
        <taxon>Tanacetum</taxon>
    </lineage>
</organism>
<feature type="non-terminal residue" evidence="1">
    <location>
        <position position="204"/>
    </location>
</feature>
<sequence>SGLVVHTHVGAERLDPLALLVTTGDTNDLLAADQVLRDLDNHAASSTCCARNNNNVILCRARDVGDAVVGCKTGATYSIIRQKPGLRNEELTERAKVVCDADASLLVSGNGADLVRLDDSVVCPAKRTGNECALLQAAGVRLDHLANGKRAHNLALLDGRNVETLRVHALLDPSALSGVVREVEVLDKDLVGAELGECDVLELE</sequence>
<gene>
    <name evidence="1" type="ORF">Tci_887707</name>
</gene>